<reference evidence="1" key="1">
    <citation type="submission" date="2022-01" db="EMBL/GenBank/DDBJ databases">
        <title>Paenibacillus spongiae sp. nov., isolated from marine sponge.</title>
        <authorList>
            <person name="Li Z."/>
            <person name="Zhang M."/>
        </authorList>
    </citation>
    <scope>NUCLEOTIDE SEQUENCE</scope>
    <source>
        <strain evidence="1">PHS-Z3</strain>
    </source>
</reference>
<dbReference type="InterPro" id="IPR016181">
    <property type="entry name" value="Acyl_CoA_acyltransferase"/>
</dbReference>
<accession>A0ABY5S6T7</accession>
<dbReference type="EMBL" id="CP091430">
    <property type="protein sequence ID" value="UVI29300.1"/>
    <property type="molecule type" value="Genomic_DNA"/>
</dbReference>
<name>A0ABY5S6T7_9BACL</name>
<dbReference type="Proteomes" id="UP001057877">
    <property type="component" value="Chromosome"/>
</dbReference>
<dbReference type="RefSeq" id="WP_258385389.1">
    <property type="nucleotide sequence ID" value="NZ_CP091430.1"/>
</dbReference>
<dbReference type="Gene3D" id="3.40.630.30">
    <property type="match status" value="1"/>
</dbReference>
<sequence>MNRKSITVREVTPDDDADDLLKLINDTLQRYVKNNTITVTGAIEPPAYVAVCDGQIVAVAEISLSEFSRNGNLAYGYLADCEDALPALVDECGSYVVRHGGSKLFAWVNTKFGQVRNEAITVLERCGFQSDEYSTITCQLSLTDWSAPDSFDADGIEAVTDMETGKLNAILLEDGEDAMAELVNRQFPAGPSRSRVTLGIRNQETGEIAGLAYYEVFLYRPDAEEAYFEAIGFGLHFRPKYKVAKADKKRLLQGALQSMKQLDVRHVLTRMTLNHFDVFAAMAAEGFTNDTLEELNSLRLTKNV</sequence>
<organism evidence="1 2">
    <name type="scientific">Paenibacillus spongiae</name>
    <dbReference type="NCBI Taxonomy" id="2909671"/>
    <lineage>
        <taxon>Bacteria</taxon>
        <taxon>Bacillati</taxon>
        <taxon>Bacillota</taxon>
        <taxon>Bacilli</taxon>
        <taxon>Bacillales</taxon>
        <taxon>Paenibacillaceae</taxon>
        <taxon>Paenibacillus</taxon>
    </lineage>
</organism>
<evidence type="ECO:0000313" key="2">
    <source>
        <dbReference type="Proteomes" id="UP001057877"/>
    </source>
</evidence>
<gene>
    <name evidence="1" type="ORF">L1F29_28360</name>
</gene>
<keyword evidence="2" id="KW-1185">Reference proteome</keyword>
<evidence type="ECO:0008006" key="3">
    <source>
        <dbReference type="Google" id="ProtNLM"/>
    </source>
</evidence>
<dbReference type="SUPFAM" id="SSF55729">
    <property type="entry name" value="Acyl-CoA N-acyltransferases (Nat)"/>
    <property type="match status" value="1"/>
</dbReference>
<evidence type="ECO:0000313" key="1">
    <source>
        <dbReference type="EMBL" id="UVI29300.1"/>
    </source>
</evidence>
<proteinExistence type="predicted"/>
<protein>
    <recommendedName>
        <fullName evidence="3">GNAT family N-acetyltransferase</fullName>
    </recommendedName>
</protein>